<keyword evidence="4" id="KW-1185">Reference proteome</keyword>
<dbReference type="PANTHER" id="PTHR33993:SF14">
    <property type="entry name" value="GB|AAF24581.1"/>
    <property type="match status" value="1"/>
</dbReference>
<dbReference type="InterPro" id="IPR004360">
    <property type="entry name" value="Glyas_Fos-R_dOase_dom"/>
</dbReference>
<dbReference type="RefSeq" id="WP_344547324.1">
    <property type="nucleotide sequence ID" value="NZ_BAAATD010000013.1"/>
</dbReference>
<accession>A0ABN3QIP2</accession>
<name>A0ABN3QIP2_9ACTN</name>
<dbReference type="InterPro" id="IPR037523">
    <property type="entry name" value="VOC_core"/>
</dbReference>
<evidence type="ECO:0000313" key="3">
    <source>
        <dbReference type="EMBL" id="GAA2627534.1"/>
    </source>
</evidence>
<feature type="compositionally biased region" description="Basic and acidic residues" evidence="1">
    <location>
        <begin position="219"/>
        <end position="240"/>
    </location>
</feature>
<feature type="compositionally biased region" description="Basic and acidic residues" evidence="1">
    <location>
        <begin position="268"/>
        <end position="277"/>
    </location>
</feature>
<reference evidence="3 4" key="1">
    <citation type="journal article" date="2019" name="Int. J. Syst. Evol. Microbiol.">
        <title>The Global Catalogue of Microorganisms (GCM) 10K type strain sequencing project: providing services to taxonomists for standard genome sequencing and annotation.</title>
        <authorList>
            <consortium name="The Broad Institute Genomics Platform"/>
            <consortium name="The Broad Institute Genome Sequencing Center for Infectious Disease"/>
            <person name="Wu L."/>
            <person name="Ma J."/>
        </authorList>
    </citation>
    <scope>NUCLEOTIDE SEQUENCE [LARGE SCALE GENOMIC DNA]</scope>
    <source>
        <strain evidence="3 4">JCM 6833</strain>
    </source>
</reference>
<dbReference type="PROSITE" id="PS51819">
    <property type="entry name" value="VOC"/>
    <property type="match status" value="2"/>
</dbReference>
<feature type="domain" description="VOC" evidence="2">
    <location>
        <begin position="139"/>
        <end position="259"/>
    </location>
</feature>
<dbReference type="InterPro" id="IPR029068">
    <property type="entry name" value="Glyas_Bleomycin-R_OHBP_Dase"/>
</dbReference>
<feature type="region of interest" description="Disordered" evidence="1">
    <location>
        <begin position="219"/>
        <end position="277"/>
    </location>
</feature>
<dbReference type="InterPro" id="IPR041581">
    <property type="entry name" value="Glyoxalase_6"/>
</dbReference>
<dbReference type="EMBL" id="BAAATD010000013">
    <property type="protein sequence ID" value="GAA2627534.1"/>
    <property type="molecule type" value="Genomic_DNA"/>
</dbReference>
<dbReference type="Proteomes" id="UP001501509">
    <property type="component" value="Unassembled WGS sequence"/>
</dbReference>
<proteinExistence type="predicted"/>
<gene>
    <name evidence="3" type="ORF">GCM10010411_75850</name>
</gene>
<evidence type="ECO:0000313" key="4">
    <source>
        <dbReference type="Proteomes" id="UP001501509"/>
    </source>
</evidence>
<dbReference type="SUPFAM" id="SSF54593">
    <property type="entry name" value="Glyoxalase/Bleomycin resistance protein/Dihydroxybiphenyl dioxygenase"/>
    <property type="match status" value="2"/>
</dbReference>
<evidence type="ECO:0000256" key="1">
    <source>
        <dbReference type="SAM" id="MobiDB-lite"/>
    </source>
</evidence>
<dbReference type="InterPro" id="IPR052164">
    <property type="entry name" value="Anthracycline_SecMetBiosynth"/>
</dbReference>
<protein>
    <submittedName>
        <fullName evidence="3">VOC family protein</fullName>
    </submittedName>
</protein>
<sequence>MPTMSTRHPPGELVHPELVCGNLAAAFAFYSAVLDWGSTPGLVGPHLIATSDGIDCAGLAHTITRRHDVPTGWLPYLAADDVDHTCRTAVDHGGAVVQAPSDVGDAGRIAFVADPHGAVFGLWQAGPVPGRHRIAEPGTLCRAELITPDPYRTASFYAAVLGLRWHSFAHQGWPGVLQTSSPHLDLTVATQTATPPRDVAHWLIYFGVGDLNRALHTATEHGAARPPDPPRGDPLADARTGRTTLLYDPSGEPFGLMQPPPPQPGDHTAPRRDHVQR</sequence>
<evidence type="ECO:0000259" key="2">
    <source>
        <dbReference type="PROSITE" id="PS51819"/>
    </source>
</evidence>
<feature type="domain" description="VOC" evidence="2">
    <location>
        <begin position="12"/>
        <end position="125"/>
    </location>
</feature>
<comment type="caution">
    <text evidence="3">The sequence shown here is derived from an EMBL/GenBank/DDBJ whole genome shotgun (WGS) entry which is preliminary data.</text>
</comment>
<dbReference type="CDD" id="cd07247">
    <property type="entry name" value="SgaA_N_like"/>
    <property type="match status" value="1"/>
</dbReference>
<dbReference type="Gene3D" id="3.10.180.10">
    <property type="entry name" value="2,3-Dihydroxybiphenyl 1,2-Dioxygenase, domain 1"/>
    <property type="match status" value="2"/>
</dbReference>
<dbReference type="PANTHER" id="PTHR33993">
    <property type="entry name" value="GLYOXALASE-RELATED"/>
    <property type="match status" value="1"/>
</dbReference>
<dbReference type="Pfam" id="PF18029">
    <property type="entry name" value="Glyoxalase_6"/>
    <property type="match status" value="1"/>
</dbReference>
<organism evidence="3 4">
    <name type="scientific">Actinomadura fulvescens</name>
    <dbReference type="NCBI Taxonomy" id="46160"/>
    <lineage>
        <taxon>Bacteria</taxon>
        <taxon>Bacillati</taxon>
        <taxon>Actinomycetota</taxon>
        <taxon>Actinomycetes</taxon>
        <taxon>Streptosporangiales</taxon>
        <taxon>Thermomonosporaceae</taxon>
        <taxon>Actinomadura</taxon>
    </lineage>
</organism>
<dbReference type="Pfam" id="PF00903">
    <property type="entry name" value="Glyoxalase"/>
    <property type="match status" value="1"/>
</dbReference>